<evidence type="ECO:0000256" key="4">
    <source>
        <dbReference type="ARBA" id="ARBA00046458"/>
    </source>
</evidence>
<dbReference type="PANTHER" id="PTHR46013:SF4">
    <property type="entry name" value="B-CELL RECEPTOR CD22-RELATED"/>
    <property type="match status" value="1"/>
</dbReference>
<accession>A0A8T3CPI1</accession>
<dbReference type="InterPro" id="IPR013783">
    <property type="entry name" value="Ig-like_fold"/>
</dbReference>
<dbReference type="InterPro" id="IPR003599">
    <property type="entry name" value="Ig_sub"/>
</dbReference>
<dbReference type="PRINTS" id="PR01474">
    <property type="entry name" value="VCAM1"/>
</dbReference>
<evidence type="ECO:0000256" key="6">
    <source>
        <dbReference type="SAM" id="Phobius"/>
    </source>
</evidence>
<feature type="compositionally biased region" description="Basic residues" evidence="5">
    <location>
        <begin position="371"/>
        <end position="380"/>
    </location>
</feature>
<evidence type="ECO:0000256" key="1">
    <source>
        <dbReference type="ARBA" id="ARBA00040106"/>
    </source>
</evidence>
<sequence length="398" mass="43523">MGLRDTLYFWSLTLLTLPGVLGANWGVWYPDKPVCAVRGSTVIIPCSYCNNTKINPEFKSRAEYLGNTPNCTLKIKNIMSQDSGTYRFRFEAEKEHKWTGPEGVELKVTELRAEGTSSRGTETIMEGQPVGLTCTTQRCSIDQSQLTWLKNGQVLPGQVYYSHNFRLELNSVSYQDSGNYSCALKENPHISSNKILLDVQYPPRNMSVLVSPSGEPVEGSSVTLTCSSEANPPADSYTWFKTGAGALETGKGQSYTITNIRPEDSGLYYCRAENKHGALNSDAVTLTVAAKSSPLIIPVLVGVTLAVLVVALVVIVCIKREKGKAGGSGAQAQTAVDNVYASTTDLQNFQPEQQTNPVSSQEEVNYASVQFKKKKSKRSSLRSEQPEEAGIIYSTLRT</sequence>
<evidence type="ECO:0000256" key="3">
    <source>
        <dbReference type="ARBA" id="ARBA00045430"/>
    </source>
</evidence>
<protein>
    <recommendedName>
        <fullName evidence="1">B-cell receptor CD22</fullName>
    </recommendedName>
    <alternativeName>
        <fullName evidence="2">Sialic acid-binding Ig-like lectin 2</fullName>
    </alternativeName>
</protein>
<name>A0A8T3CPI1_9TELE</name>
<feature type="region of interest" description="Disordered" evidence="5">
    <location>
        <begin position="371"/>
        <end position="398"/>
    </location>
</feature>
<dbReference type="OrthoDB" id="9448246at2759"/>
<feature type="chain" id="PRO_5035880657" description="B-cell receptor CD22" evidence="7">
    <location>
        <begin position="23"/>
        <end position="398"/>
    </location>
</feature>
<gene>
    <name evidence="9" type="ORF">AGOR_G00212740</name>
</gene>
<keyword evidence="6" id="KW-0812">Transmembrane</keyword>
<feature type="domain" description="Ig-like" evidence="8">
    <location>
        <begin position="101"/>
        <end position="198"/>
    </location>
</feature>
<comment type="function">
    <text evidence="3">Most highly expressed siglec (sialic acid-binding immunoglobulin-like lectin) on B-cells that plays a role in various aspects of B-cell biology including differentiation, antigen presentation, and trafficking to bone marrow. Binds to alpha 2,6-linked sialic acid residues of surface molecules such as CD22 itself, CD45 and IgM in a cis configuration. Can also bind to ligands on other cells as an adhesion molecule in a trans configuration. Acts as an inhibitory coreceptor on the surface of B-cells and inhibits B-cell receptor induced signaling, characterized by inhibition of the calcium mobilization and cellular activation. Mechanistically, the immunoreceptor tyrosine-based inhibitory motif domain is phosphorylated by the Src kinase LYN, which in turn leads to the recruitment of the protein tyrosine phosphatase 1/PTPN6, leading to the negative regulation of BCR signaling. If this negative signaling from is of sufficient strength, apoptosis of the B-cell can be induced.</text>
</comment>
<dbReference type="GO" id="GO:0016020">
    <property type="term" value="C:membrane"/>
    <property type="evidence" value="ECO:0007669"/>
    <property type="project" value="InterPro"/>
</dbReference>
<dbReference type="InterPro" id="IPR007110">
    <property type="entry name" value="Ig-like_dom"/>
</dbReference>
<evidence type="ECO:0000256" key="5">
    <source>
        <dbReference type="SAM" id="MobiDB-lite"/>
    </source>
</evidence>
<organism evidence="9 10">
    <name type="scientific">Albula goreensis</name>
    <dbReference type="NCBI Taxonomy" id="1534307"/>
    <lineage>
        <taxon>Eukaryota</taxon>
        <taxon>Metazoa</taxon>
        <taxon>Chordata</taxon>
        <taxon>Craniata</taxon>
        <taxon>Vertebrata</taxon>
        <taxon>Euteleostomi</taxon>
        <taxon>Actinopterygii</taxon>
        <taxon>Neopterygii</taxon>
        <taxon>Teleostei</taxon>
        <taxon>Albuliformes</taxon>
        <taxon>Albulidae</taxon>
        <taxon>Albula</taxon>
    </lineage>
</organism>
<dbReference type="PANTHER" id="PTHR46013">
    <property type="entry name" value="VASCULAR CELL ADHESION MOLECULE 1"/>
    <property type="match status" value="1"/>
</dbReference>
<comment type="subunit">
    <text evidence="4">Predominantly monomer of isoform CD22-beta. Also found as heterodimer of isoform CD22-beta and a shorter isoform. Interacts with PTPN6/SHP-1, LYN, SYK, PIK3R1/PIK3R2 and PLCG1 upon phosphorylation. Interacts with GRB2, INPP5D and SHC1 upon phosphorylation. May form a complex with INPP5D/SHIP, GRB2 and SHC1.</text>
</comment>
<dbReference type="InterPro" id="IPR056386">
    <property type="entry name" value="Ig_CD22"/>
</dbReference>
<dbReference type="CDD" id="cd00096">
    <property type="entry name" value="Ig"/>
    <property type="match status" value="1"/>
</dbReference>
<keyword evidence="7" id="KW-0732">Signal</keyword>
<evidence type="ECO:0000259" key="8">
    <source>
        <dbReference type="PROSITE" id="PS50835"/>
    </source>
</evidence>
<dbReference type="Pfam" id="PF13927">
    <property type="entry name" value="Ig_3"/>
    <property type="match status" value="1"/>
</dbReference>
<keyword evidence="10" id="KW-1185">Reference proteome</keyword>
<dbReference type="Proteomes" id="UP000829720">
    <property type="component" value="Unassembled WGS sequence"/>
</dbReference>
<dbReference type="Gene3D" id="2.60.40.10">
    <property type="entry name" value="Immunoglobulins"/>
    <property type="match status" value="3"/>
</dbReference>
<evidence type="ECO:0000313" key="9">
    <source>
        <dbReference type="EMBL" id="KAI1886316.1"/>
    </source>
</evidence>
<dbReference type="Pfam" id="PF13895">
    <property type="entry name" value="Ig_2"/>
    <property type="match status" value="1"/>
</dbReference>
<proteinExistence type="predicted"/>
<keyword evidence="6" id="KW-1133">Transmembrane helix</keyword>
<dbReference type="PROSITE" id="PS50835">
    <property type="entry name" value="IG_LIKE"/>
    <property type="match status" value="2"/>
</dbReference>
<dbReference type="Pfam" id="PF24518">
    <property type="entry name" value="Ig_CD22"/>
    <property type="match status" value="1"/>
</dbReference>
<feature type="domain" description="Ig-like" evidence="8">
    <location>
        <begin position="203"/>
        <end position="287"/>
    </location>
</feature>
<evidence type="ECO:0000256" key="7">
    <source>
        <dbReference type="SAM" id="SignalP"/>
    </source>
</evidence>
<dbReference type="SMART" id="SM00409">
    <property type="entry name" value="IG"/>
    <property type="match status" value="3"/>
</dbReference>
<evidence type="ECO:0000313" key="10">
    <source>
        <dbReference type="Proteomes" id="UP000829720"/>
    </source>
</evidence>
<keyword evidence="6" id="KW-0472">Membrane</keyword>
<dbReference type="InterPro" id="IPR003989">
    <property type="entry name" value="VCAM-1"/>
</dbReference>
<dbReference type="GO" id="GO:0098609">
    <property type="term" value="P:cell-cell adhesion"/>
    <property type="evidence" value="ECO:0007669"/>
    <property type="project" value="InterPro"/>
</dbReference>
<dbReference type="SMART" id="SM00408">
    <property type="entry name" value="IGc2"/>
    <property type="match status" value="2"/>
</dbReference>
<dbReference type="InterPro" id="IPR036179">
    <property type="entry name" value="Ig-like_dom_sf"/>
</dbReference>
<dbReference type="EMBL" id="JAERUA010000020">
    <property type="protein sequence ID" value="KAI1886316.1"/>
    <property type="molecule type" value="Genomic_DNA"/>
</dbReference>
<dbReference type="AlphaFoldDB" id="A0A8T3CPI1"/>
<evidence type="ECO:0000256" key="2">
    <source>
        <dbReference type="ARBA" id="ARBA00041781"/>
    </source>
</evidence>
<dbReference type="InterPro" id="IPR003598">
    <property type="entry name" value="Ig_sub2"/>
</dbReference>
<feature type="signal peptide" evidence="7">
    <location>
        <begin position="1"/>
        <end position="22"/>
    </location>
</feature>
<reference evidence="9" key="1">
    <citation type="submission" date="2021-01" db="EMBL/GenBank/DDBJ databases">
        <authorList>
            <person name="Zahm M."/>
            <person name="Roques C."/>
            <person name="Cabau C."/>
            <person name="Klopp C."/>
            <person name="Donnadieu C."/>
            <person name="Jouanno E."/>
            <person name="Lampietro C."/>
            <person name="Louis A."/>
            <person name="Herpin A."/>
            <person name="Echchiki A."/>
            <person name="Berthelot C."/>
            <person name="Parey E."/>
            <person name="Roest-Crollius H."/>
            <person name="Braasch I."/>
            <person name="Postlethwait J."/>
            <person name="Bobe J."/>
            <person name="Montfort J."/>
            <person name="Bouchez O."/>
            <person name="Begum T."/>
            <person name="Mejri S."/>
            <person name="Adams A."/>
            <person name="Chen W.-J."/>
            <person name="Guiguen Y."/>
        </authorList>
    </citation>
    <scope>NUCLEOTIDE SEQUENCE</scope>
    <source>
        <tissue evidence="9">Blood</tissue>
    </source>
</reference>
<comment type="caution">
    <text evidence="9">The sequence shown here is derived from an EMBL/GenBank/DDBJ whole genome shotgun (WGS) entry which is preliminary data.</text>
</comment>
<dbReference type="SUPFAM" id="SSF48726">
    <property type="entry name" value="Immunoglobulin"/>
    <property type="match status" value="3"/>
</dbReference>
<feature type="transmembrane region" description="Helical" evidence="6">
    <location>
        <begin position="295"/>
        <end position="318"/>
    </location>
</feature>